<dbReference type="AlphaFoldDB" id="A0A7J7MDQ1"/>
<evidence type="ECO:0000313" key="2">
    <source>
        <dbReference type="Proteomes" id="UP000541444"/>
    </source>
</evidence>
<keyword evidence="2" id="KW-1185">Reference proteome</keyword>
<name>A0A7J7MDQ1_9MAGN</name>
<feature type="non-terminal residue" evidence="1">
    <location>
        <position position="1"/>
    </location>
</feature>
<accession>A0A7J7MDQ1</accession>
<comment type="caution">
    <text evidence="1">The sequence shown here is derived from an EMBL/GenBank/DDBJ whole genome shotgun (WGS) entry which is preliminary data.</text>
</comment>
<protein>
    <submittedName>
        <fullName evidence="1">Uncharacterized protein</fullName>
    </submittedName>
</protein>
<dbReference type="Proteomes" id="UP000541444">
    <property type="component" value="Unassembled WGS sequence"/>
</dbReference>
<organism evidence="1 2">
    <name type="scientific">Kingdonia uniflora</name>
    <dbReference type="NCBI Taxonomy" id="39325"/>
    <lineage>
        <taxon>Eukaryota</taxon>
        <taxon>Viridiplantae</taxon>
        <taxon>Streptophyta</taxon>
        <taxon>Embryophyta</taxon>
        <taxon>Tracheophyta</taxon>
        <taxon>Spermatophyta</taxon>
        <taxon>Magnoliopsida</taxon>
        <taxon>Ranunculales</taxon>
        <taxon>Circaeasteraceae</taxon>
        <taxon>Kingdonia</taxon>
    </lineage>
</organism>
<reference evidence="1 2" key="1">
    <citation type="journal article" date="2020" name="IScience">
        <title>Genome Sequencing of the Endangered Kingdonia uniflora (Circaeasteraceae, Ranunculales) Reveals Potential Mechanisms of Evolutionary Specialization.</title>
        <authorList>
            <person name="Sun Y."/>
            <person name="Deng T."/>
            <person name="Zhang A."/>
            <person name="Moore M.J."/>
            <person name="Landis J.B."/>
            <person name="Lin N."/>
            <person name="Zhang H."/>
            <person name="Zhang X."/>
            <person name="Huang J."/>
            <person name="Zhang X."/>
            <person name="Sun H."/>
            <person name="Wang H."/>
        </authorList>
    </citation>
    <scope>NUCLEOTIDE SEQUENCE [LARGE SCALE GENOMIC DNA]</scope>
    <source>
        <strain evidence="1">TB1705</strain>
        <tissue evidence="1">Leaf</tissue>
    </source>
</reference>
<evidence type="ECO:0000313" key="1">
    <source>
        <dbReference type="EMBL" id="KAF6152920.1"/>
    </source>
</evidence>
<gene>
    <name evidence="1" type="ORF">GIB67_039627</name>
</gene>
<sequence length="175" mass="19571">NLGETVQTAPRRKCAPRIDFRNSKSITERTRNTTTSTTMKYPSPIIISTKDTRPKLRFRSAPQLNQQLNLTPHHTKPQSPPPNSCKKNPIINIAITNSNPPLSGLQKAGKLAIQIRLSRGKNSSKGGKIVRLYELISELRDTTTISVIVPLTPNNKQLLKSSLINYQARKRVILN</sequence>
<dbReference type="EMBL" id="JACGCM010001594">
    <property type="protein sequence ID" value="KAF6152920.1"/>
    <property type="molecule type" value="Genomic_DNA"/>
</dbReference>
<proteinExistence type="predicted"/>